<dbReference type="EMBL" id="SJPM01000008">
    <property type="protein sequence ID" value="TWT94211.1"/>
    <property type="molecule type" value="Genomic_DNA"/>
</dbReference>
<dbReference type="PANTHER" id="PTHR38831:SF2">
    <property type="entry name" value="TYPE II SECRETION SYSTEM PROTEIN K"/>
    <property type="match status" value="1"/>
</dbReference>
<keyword evidence="2" id="KW-0812">Transmembrane</keyword>
<accession>A0A5C6A575</accession>
<dbReference type="Gene3D" id="1.10.150.320">
    <property type="entry name" value="Photosystem II 12 kDa extrinsic protein"/>
    <property type="match status" value="1"/>
</dbReference>
<feature type="transmembrane region" description="Helical" evidence="2">
    <location>
        <begin position="21"/>
        <end position="41"/>
    </location>
</feature>
<proteinExistence type="predicted"/>
<dbReference type="InterPro" id="IPR005628">
    <property type="entry name" value="GspK"/>
</dbReference>
<name>A0A5C6A575_9BACT</name>
<feature type="compositionally biased region" description="Polar residues" evidence="1">
    <location>
        <begin position="352"/>
        <end position="378"/>
    </location>
</feature>
<sequence>MRRYFRSKNRGVSRPVHARQGVVLILVVVVVAAFSVAAYSYTRLMSTEFAIASSQHKLRQQRLLAESALEQLLSAQPHSLATYCRPPAPARDRLTNRFMQDSAMVGRLTSTQQPSFQGTYAILTDVPRTNVPTGFGLNNESAKLNLNDFSQRAIKRKKVIAKLMRYDGLNEATARGIADALGVFEPEKTTGSVKTSLSHNGSLTSLDQLLEVAGVTKEKLFGEDHNGNGRLDPNENDGDESYPPDNADGILQAGWSGHWTLTGAESNFRDDGSPKLNLNQPDLVALYDSLLDFATPEQAKFVVAWRIASVTYTDDPSSGGSLTRENIQDQRKQTAQDRVRKQLGGGSGEAASDQSIPSSVTTPNPERISTPTNRSGTVRSGIELSGGGGRRFRSLLDLASCQLQLIIDGEDTILVSPFANDPDGLAGWLPRWERMTTTTDGPSRTDRINIVQASRETLTTIDGITPEVADRIVAARTRMAMQTGDAEFASLTVGWLIEAGLMSTSELRAIAAEITVGGSVFAGIALGQLDDGQTASAIEFEIDALRRSPRLRKVLDLPPLPNQQRLEAI</sequence>
<evidence type="ECO:0000256" key="2">
    <source>
        <dbReference type="SAM" id="Phobius"/>
    </source>
</evidence>
<dbReference type="RefSeq" id="WP_146579158.1">
    <property type="nucleotide sequence ID" value="NZ_SJPM01000008.1"/>
</dbReference>
<dbReference type="AlphaFoldDB" id="A0A5C6A575"/>
<dbReference type="PANTHER" id="PTHR38831">
    <property type="entry name" value="TYPE II SECRETION SYSTEM PROTEIN K"/>
    <property type="match status" value="1"/>
</dbReference>
<evidence type="ECO:0000256" key="1">
    <source>
        <dbReference type="SAM" id="MobiDB-lite"/>
    </source>
</evidence>
<feature type="region of interest" description="Disordered" evidence="1">
    <location>
        <begin position="314"/>
        <end position="381"/>
    </location>
</feature>
<keyword evidence="2" id="KW-1133">Transmembrane helix</keyword>
<evidence type="ECO:0000313" key="4">
    <source>
        <dbReference type="Proteomes" id="UP000316213"/>
    </source>
</evidence>
<organism evidence="3 4">
    <name type="scientific">Neorhodopirellula pilleata</name>
    <dbReference type="NCBI Taxonomy" id="2714738"/>
    <lineage>
        <taxon>Bacteria</taxon>
        <taxon>Pseudomonadati</taxon>
        <taxon>Planctomycetota</taxon>
        <taxon>Planctomycetia</taxon>
        <taxon>Pirellulales</taxon>
        <taxon>Pirellulaceae</taxon>
        <taxon>Neorhodopirellula</taxon>
    </lineage>
</organism>
<dbReference type="GO" id="GO:0009306">
    <property type="term" value="P:protein secretion"/>
    <property type="evidence" value="ECO:0007669"/>
    <property type="project" value="InterPro"/>
</dbReference>
<feature type="compositionally biased region" description="Polar residues" evidence="1">
    <location>
        <begin position="314"/>
        <end position="325"/>
    </location>
</feature>
<reference evidence="3 4" key="1">
    <citation type="submission" date="2019-02" db="EMBL/GenBank/DDBJ databases">
        <title>Deep-cultivation of Planctomycetes and their phenomic and genomic characterization uncovers novel biology.</title>
        <authorList>
            <person name="Wiegand S."/>
            <person name="Jogler M."/>
            <person name="Boedeker C."/>
            <person name="Pinto D."/>
            <person name="Vollmers J."/>
            <person name="Rivas-Marin E."/>
            <person name="Kohn T."/>
            <person name="Peeters S.H."/>
            <person name="Heuer A."/>
            <person name="Rast P."/>
            <person name="Oberbeckmann S."/>
            <person name="Bunk B."/>
            <person name="Jeske O."/>
            <person name="Meyerdierks A."/>
            <person name="Storesund J.E."/>
            <person name="Kallscheuer N."/>
            <person name="Luecker S."/>
            <person name="Lage O.M."/>
            <person name="Pohl T."/>
            <person name="Merkel B.J."/>
            <person name="Hornburger P."/>
            <person name="Mueller R.-W."/>
            <person name="Bruemmer F."/>
            <person name="Labrenz M."/>
            <person name="Spormann A.M."/>
            <person name="Op Den Camp H."/>
            <person name="Overmann J."/>
            <person name="Amann R."/>
            <person name="Jetten M.S.M."/>
            <person name="Mascher T."/>
            <person name="Medema M.H."/>
            <person name="Devos D.P."/>
            <person name="Kaster A.-K."/>
            <person name="Ovreas L."/>
            <person name="Rohde M."/>
            <person name="Galperin M.Y."/>
            <person name="Jogler C."/>
        </authorList>
    </citation>
    <scope>NUCLEOTIDE SEQUENCE [LARGE SCALE GENOMIC DNA]</scope>
    <source>
        <strain evidence="3 4">Pla100</strain>
    </source>
</reference>
<feature type="compositionally biased region" description="Basic and acidic residues" evidence="1">
    <location>
        <begin position="326"/>
        <end position="340"/>
    </location>
</feature>
<keyword evidence="2" id="KW-0472">Membrane</keyword>
<dbReference type="Proteomes" id="UP000316213">
    <property type="component" value="Unassembled WGS sequence"/>
</dbReference>
<keyword evidence="4" id="KW-1185">Reference proteome</keyword>
<comment type="caution">
    <text evidence="3">The sequence shown here is derived from an EMBL/GenBank/DDBJ whole genome shotgun (WGS) entry which is preliminary data.</text>
</comment>
<dbReference type="GO" id="GO:0016020">
    <property type="term" value="C:membrane"/>
    <property type="evidence" value="ECO:0007669"/>
    <property type="project" value="InterPro"/>
</dbReference>
<dbReference type="OrthoDB" id="260436at2"/>
<feature type="region of interest" description="Disordered" evidence="1">
    <location>
        <begin position="221"/>
        <end position="245"/>
    </location>
</feature>
<protein>
    <submittedName>
        <fullName evidence="3">Helix-hairpin-helix motif protein</fullName>
    </submittedName>
</protein>
<gene>
    <name evidence="3" type="ORF">Pla100_38210</name>
</gene>
<evidence type="ECO:0000313" key="3">
    <source>
        <dbReference type="EMBL" id="TWT94211.1"/>
    </source>
</evidence>